<evidence type="ECO:0000313" key="2">
    <source>
        <dbReference type="EMBL" id="CAG8487347.1"/>
    </source>
</evidence>
<name>A0A9N8WHE6_9GLOM</name>
<accession>A0A9N8WHE6</accession>
<protein>
    <submittedName>
        <fullName evidence="2">23154_t:CDS:1</fullName>
    </submittedName>
</protein>
<dbReference type="Proteomes" id="UP000789759">
    <property type="component" value="Unassembled WGS sequence"/>
</dbReference>
<feature type="region of interest" description="Disordered" evidence="1">
    <location>
        <begin position="373"/>
        <end position="393"/>
    </location>
</feature>
<feature type="compositionally biased region" description="Low complexity" evidence="1">
    <location>
        <begin position="51"/>
        <end position="66"/>
    </location>
</feature>
<reference evidence="2" key="1">
    <citation type="submission" date="2021-06" db="EMBL/GenBank/DDBJ databases">
        <authorList>
            <person name="Kallberg Y."/>
            <person name="Tangrot J."/>
            <person name="Rosling A."/>
        </authorList>
    </citation>
    <scope>NUCLEOTIDE SEQUENCE</scope>
    <source>
        <strain evidence="2">FL966</strain>
    </source>
</reference>
<organism evidence="2 3">
    <name type="scientific">Cetraspora pellucida</name>
    <dbReference type="NCBI Taxonomy" id="1433469"/>
    <lineage>
        <taxon>Eukaryota</taxon>
        <taxon>Fungi</taxon>
        <taxon>Fungi incertae sedis</taxon>
        <taxon>Mucoromycota</taxon>
        <taxon>Glomeromycotina</taxon>
        <taxon>Glomeromycetes</taxon>
        <taxon>Diversisporales</taxon>
        <taxon>Gigasporaceae</taxon>
        <taxon>Cetraspora</taxon>
    </lineage>
</organism>
<dbReference type="AlphaFoldDB" id="A0A9N8WHE6"/>
<proteinExistence type="predicted"/>
<sequence length="777" mass="89337">MINTVIETINEITTNYESFHDQLDQITEMSSVIPLISEQFAGPSVSMSNFSQRSSGSSLDSSSDSSQLSFFDITSTTRNYFKILFDKIMIDNNYSLDNMCNMMSVEIHSLGMGKIVNDEVRNQISKEVSDDALRKKTERARKIYNLFDAIGEDKIVCITDGVIKSGSDCTYKTFHVFYSTRDKNYPMSKPANSPTLVESLNLCHTAYWIRDPNSGRSLIDWDIYFIETNPGCTKEEAHRSLSLELGILLKNIPRRSNLFAKATTLKNALEVNLSFYYRCIYHAPQSCSERFVRTRQLVLLPENSNNDPVNTLLWGNHGKISTLAVMDRINKREIRSVAIQEETERYKSEQEYISHRLEGRTREDLEITSNDYASEPNITPIQEEPSPGTDYYESINKNDTQNDGFQTPPHQIVSNTYNPEISIDENILRMSAMSLAKLDESKQNNPFSYTIDDVMDIRGEGGFSKFLSVDDYIKLLSKKPKRNVELPEGWRDIIEEYFKETTENGSIKNISDWIRITEELGVVKEEDKELIKIKKCLNRVMLPLIESFSKPVPDISAPNSSEHHYWSEFGHRFFSRALQEFVGLDWRAMEVPVQASKYRKNYGYNHILDRVVDGKSADLLAWMWKTGEEIFVGEQAGPPTQCDLTKLATDSFKLYREMRDCLNVRILRAMGKGDMNYNNRSVFGILGYLFEIKMLIMWKDGVYVYEEYGSLNIASNPNMISEMKSGILRLLEFMMIIKVETKNNVTTEHDADSVQILKRKFNEIIQTKPSPSKVTKR</sequence>
<evidence type="ECO:0000313" key="3">
    <source>
        <dbReference type="Proteomes" id="UP000789759"/>
    </source>
</evidence>
<comment type="caution">
    <text evidence="2">The sequence shown here is derived from an EMBL/GenBank/DDBJ whole genome shotgun (WGS) entry which is preliminary data.</text>
</comment>
<evidence type="ECO:0000256" key="1">
    <source>
        <dbReference type="SAM" id="MobiDB-lite"/>
    </source>
</evidence>
<gene>
    <name evidence="2" type="ORF">CPELLU_LOCUS1808</name>
</gene>
<keyword evidence="3" id="KW-1185">Reference proteome</keyword>
<dbReference type="EMBL" id="CAJVQA010000710">
    <property type="protein sequence ID" value="CAG8487347.1"/>
    <property type="molecule type" value="Genomic_DNA"/>
</dbReference>
<feature type="region of interest" description="Disordered" evidence="1">
    <location>
        <begin position="47"/>
        <end position="66"/>
    </location>
</feature>
<dbReference type="OrthoDB" id="2344764at2759"/>